<name>A0A8J6I0E8_9FIRM</name>
<keyword evidence="3" id="KW-0813">Transport</keyword>
<evidence type="ECO:0000259" key="9">
    <source>
        <dbReference type="PROSITE" id="PS50850"/>
    </source>
</evidence>
<dbReference type="GO" id="GO:0022857">
    <property type="term" value="F:transmembrane transporter activity"/>
    <property type="evidence" value="ECO:0007669"/>
    <property type="project" value="InterPro"/>
</dbReference>
<keyword evidence="4" id="KW-1003">Cell membrane</keyword>
<dbReference type="RefSeq" id="WP_181339605.1">
    <property type="nucleotide sequence ID" value="NZ_JAAKDE010000012.1"/>
</dbReference>
<dbReference type="PANTHER" id="PTHR43124">
    <property type="entry name" value="PURINE EFFLUX PUMP PBUE"/>
    <property type="match status" value="1"/>
</dbReference>
<feature type="transmembrane region" description="Helical" evidence="8">
    <location>
        <begin position="369"/>
        <end position="393"/>
    </location>
</feature>
<comment type="similarity">
    <text evidence="2">Belongs to the major facilitator superfamily. TCR/Tet family.</text>
</comment>
<dbReference type="EMBL" id="JAAKDE010000012">
    <property type="protein sequence ID" value="MBA2133151.1"/>
    <property type="molecule type" value="Genomic_DNA"/>
</dbReference>
<dbReference type="SUPFAM" id="SSF103473">
    <property type="entry name" value="MFS general substrate transporter"/>
    <property type="match status" value="1"/>
</dbReference>
<accession>A0A8J6I0E8</accession>
<dbReference type="InterPro" id="IPR020846">
    <property type="entry name" value="MFS_dom"/>
</dbReference>
<evidence type="ECO:0000256" key="1">
    <source>
        <dbReference type="ARBA" id="ARBA00004651"/>
    </source>
</evidence>
<evidence type="ECO:0000313" key="11">
    <source>
        <dbReference type="Proteomes" id="UP000657177"/>
    </source>
</evidence>
<keyword evidence="5 8" id="KW-0812">Transmembrane</keyword>
<feature type="transmembrane region" description="Helical" evidence="8">
    <location>
        <begin position="343"/>
        <end position="363"/>
    </location>
</feature>
<proteinExistence type="inferred from homology"/>
<dbReference type="GO" id="GO:0005886">
    <property type="term" value="C:plasma membrane"/>
    <property type="evidence" value="ECO:0007669"/>
    <property type="project" value="UniProtKB-SubCell"/>
</dbReference>
<evidence type="ECO:0000256" key="6">
    <source>
        <dbReference type="ARBA" id="ARBA00022989"/>
    </source>
</evidence>
<evidence type="ECO:0000256" key="3">
    <source>
        <dbReference type="ARBA" id="ARBA00022448"/>
    </source>
</evidence>
<evidence type="ECO:0000256" key="5">
    <source>
        <dbReference type="ARBA" id="ARBA00022692"/>
    </source>
</evidence>
<comment type="subcellular location">
    <subcellularLocation>
        <location evidence="1">Cell membrane</location>
        <topology evidence="1">Multi-pass membrane protein</topology>
    </subcellularLocation>
</comment>
<dbReference type="InterPro" id="IPR001958">
    <property type="entry name" value="Tet-R_TetA/multi-R_MdtG-like"/>
</dbReference>
<dbReference type="Pfam" id="PF07690">
    <property type="entry name" value="MFS_1"/>
    <property type="match status" value="1"/>
</dbReference>
<feature type="transmembrane region" description="Helical" evidence="8">
    <location>
        <begin position="74"/>
        <end position="96"/>
    </location>
</feature>
<feature type="domain" description="Major facilitator superfamily (MFS) profile" evidence="9">
    <location>
        <begin position="8"/>
        <end position="398"/>
    </location>
</feature>
<dbReference type="PANTHER" id="PTHR43124:SF3">
    <property type="entry name" value="CHLORAMPHENICOL EFFLUX PUMP RV0191"/>
    <property type="match status" value="1"/>
</dbReference>
<dbReference type="PROSITE" id="PS00216">
    <property type="entry name" value="SUGAR_TRANSPORT_1"/>
    <property type="match status" value="1"/>
</dbReference>
<gene>
    <name evidence="10" type="ORF">G5B42_06295</name>
</gene>
<evidence type="ECO:0000256" key="4">
    <source>
        <dbReference type="ARBA" id="ARBA00022475"/>
    </source>
</evidence>
<feature type="transmembrane region" description="Helical" evidence="8">
    <location>
        <begin position="215"/>
        <end position="235"/>
    </location>
</feature>
<comment type="caution">
    <text evidence="10">The sequence shown here is derived from an EMBL/GenBank/DDBJ whole genome shotgun (WGS) entry which is preliminary data.</text>
</comment>
<feature type="transmembrane region" description="Helical" evidence="8">
    <location>
        <begin position="39"/>
        <end position="62"/>
    </location>
</feature>
<dbReference type="Proteomes" id="UP000657177">
    <property type="component" value="Unassembled WGS sequence"/>
</dbReference>
<dbReference type="InterPro" id="IPR005829">
    <property type="entry name" value="Sugar_transporter_CS"/>
</dbReference>
<feature type="transmembrane region" description="Helical" evidence="8">
    <location>
        <begin position="310"/>
        <end position="331"/>
    </location>
</feature>
<evidence type="ECO:0000313" key="10">
    <source>
        <dbReference type="EMBL" id="MBA2133151.1"/>
    </source>
</evidence>
<dbReference type="InterPro" id="IPR011701">
    <property type="entry name" value="MFS"/>
</dbReference>
<feature type="transmembrane region" description="Helical" evidence="8">
    <location>
        <begin position="255"/>
        <end position="275"/>
    </location>
</feature>
<feature type="transmembrane region" description="Helical" evidence="8">
    <location>
        <begin position="287"/>
        <end position="304"/>
    </location>
</feature>
<evidence type="ECO:0000256" key="8">
    <source>
        <dbReference type="SAM" id="Phobius"/>
    </source>
</evidence>
<protein>
    <submittedName>
        <fullName evidence="10">MFS transporter</fullName>
    </submittedName>
</protein>
<dbReference type="Gene3D" id="1.20.1250.20">
    <property type="entry name" value="MFS general substrate transporter like domains"/>
    <property type="match status" value="1"/>
</dbReference>
<evidence type="ECO:0000256" key="7">
    <source>
        <dbReference type="ARBA" id="ARBA00023136"/>
    </source>
</evidence>
<keyword evidence="7 8" id="KW-0472">Membrane</keyword>
<keyword evidence="11" id="KW-1185">Reference proteome</keyword>
<feature type="transmembrane region" description="Helical" evidence="8">
    <location>
        <begin position="12"/>
        <end position="33"/>
    </location>
</feature>
<dbReference type="AlphaFoldDB" id="A0A8J6I0E8"/>
<reference evidence="10" key="1">
    <citation type="submission" date="2020-06" db="EMBL/GenBank/DDBJ databases">
        <title>Novel chitinolytic bacterium.</title>
        <authorList>
            <person name="Ungkulpasvich U."/>
            <person name="Kosugi A."/>
            <person name="Uke A."/>
        </authorList>
    </citation>
    <scope>NUCLEOTIDE SEQUENCE</scope>
    <source>
        <strain evidence="10">UUS1-1</strain>
    </source>
</reference>
<feature type="transmembrane region" description="Helical" evidence="8">
    <location>
        <begin position="163"/>
        <end position="187"/>
    </location>
</feature>
<dbReference type="PROSITE" id="PS50850">
    <property type="entry name" value="MFS"/>
    <property type="match status" value="1"/>
</dbReference>
<keyword evidence="6 8" id="KW-1133">Transmembrane helix</keyword>
<organism evidence="10 11">
    <name type="scientific">Capillibacterium thermochitinicola</name>
    <dbReference type="NCBI Taxonomy" id="2699427"/>
    <lineage>
        <taxon>Bacteria</taxon>
        <taxon>Bacillati</taxon>
        <taxon>Bacillota</taxon>
        <taxon>Capillibacterium</taxon>
    </lineage>
</organism>
<sequence>MDAKVKPTIGVLAAVPFIMVLGNSMLIPVLPAIQKALDVSLLQVGLLITAFSIPAGLTIPFAGMLSDHVGRKIVMVPALIIYGTGGLLAGAAALLFKENAYPYILGARIIQGIGAGGTYQLAMALSGDLIQDNERAQVLGLLEAANGLGKVVSPLAGAAIALIAWYMPFFVYGILALPIALAILFIAKEANAKQQAQPLSSYFTNLLQILKDKGVNLGIAFLCGLIVLFSLFGLLSYFSDLLEKTFHLQTFHRGLIIAVPVLAMAVTSYIFGIVLKQQMVKIMKGTILGGLALVALGLFCFPLGDGIVTKTIFATLIGTGTGMALPALNTLITSSAPTSERGLVTCLYGTVRFFGVAIGPPLFSFATKYGAPLIFWSNVGCVAGIAVLAFFFIQPQQILPESLKGGEG</sequence>
<dbReference type="CDD" id="cd17474">
    <property type="entry name" value="MFS_YfmO_like"/>
    <property type="match status" value="1"/>
</dbReference>
<evidence type="ECO:0000256" key="2">
    <source>
        <dbReference type="ARBA" id="ARBA00007520"/>
    </source>
</evidence>
<dbReference type="InterPro" id="IPR036259">
    <property type="entry name" value="MFS_trans_sf"/>
</dbReference>
<dbReference type="PRINTS" id="PR01035">
    <property type="entry name" value="TCRTETA"/>
</dbReference>
<dbReference type="InterPro" id="IPR050189">
    <property type="entry name" value="MFS_Efflux_Transporters"/>
</dbReference>